<proteinExistence type="predicted"/>
<gene>
    <name evidence="1" type="ORF">NSIN_20365</name>
</gene>
<evidence type="ECO:0000313" key="1">
    <source>
        <dbReference type="EMBL" id="SHO44532.1"/>
    </source>
</evidence>
<name>A0A2H1EFP1_9ARCH</name>
<dbReference type="InterPro" id="IPR043166">
    <property type="entry name" value="LarA-like_C"/>
</dbReference>
<dbReference type="AlphaFoldDB" id="A0A2H1EFP1"/>
<organism evidence="1 2">
    <name type="scientific">Nitrosotalea sinensis</name>
    <dbReference type="NCBI Taxonomy" id="1499975"/>
    <lineage>
        <taxon>Archaea</taxon>
        <taxon>Nitrososphaerota</taxon>
        <taxon>Nitrososphaeria</taxon>
        <taxon>Nitrosotaleales</taxon>
        <taxon>Nitrosotaleaceae</taxon>
        <taxon>Nitrosotalea</taxon>
    </lineage>
</organism>
<dbReference type="OrthoDB" id="9050at2157"/>
<reference evidence="2" key="1">
    <citation type="submission" date="2016-12" db="EMBL/GenBank/DDBJ databases">
        <authorList>
            <person name="Herbold C."/>
        </authorList>
    </citation>
    <scope>NUCLEOTIDE SEQUENCE [LARGE SCALE GENOMIC DNA]</scope>
</reference>
<keyword evidence="2" id="KW-1185">Reference proteome</keyword>
<dbReference type="Proteomes" id="UP000232412">
    <property type="component" value="Unassembled WGS sequence"/>
</dbReference>
<dbReference type="PANTHER" id="PTHR33171">
    <property type="entry name" value="LAR_N DOMAIN-CONTAINING PROTEIN"/>
    <property type="match status" value="1"/>
</dbReference>
<dbReference type="Gene3D" id="3.90.226.30">
    <property type="match status" value="1"/>
</dbReference>
<accession>A0A2H1EFP1</accession>
<sequence>MPEIWLSYGPTDVVLDVKAENLEKQIVPGGAPLSDSGIVSKLESLDMSKPTEFVILEHSKNIQKIISSLVEICVKKSLPKPKFLVDKPNLNSIKNIFADPEISISEFDSAQFSNANLVFINEMEFDGLFGYDTVSTKLLRRFGRDNMLEAYEKREGNLPMPGYDVSTMQVAKKFTDGFEISSIEIVANQTGIVDIAAGHPSSTFLLAKSLSSVATQESEKHKVAIISTGKETSNETLSRSLSSLWNCYNAIKDEGLAILLAECKGGLGSEAIQQYVEGRMNLDRLKSPSKYVDRMEDLLFLTEVRKKFGIGIVSILPYLYTKEKLGMIPFSGAKETLDYVLKTYGERQKIAIISDGSRILLR</sequence>
<dbReference type="InterPro" id="IPR048068">
    <property type="entry name" value="LarA-like"/>
</dbReference>
<dbReference type="PANTHER" id="PTHR33171:SF17">
    <property type="entry name" value="LARA-LIKE N-TERMINAL DOMAIN-CONTAINING PROTEIN"/>
    <property type="match status" value="1"/>
</dbReference>
<dbReference type="RefSeq" id="WP_101009392.1">
    <property type="nucleotide sequence ID" value="NZ_FRFC01000003.1"/>
</dbReference>
<protein>
    <submittedName>
        <fullName evidence="1">Uncharacterized protein</fullName>
    </submittedName>
</protein>
<evidence type="ECO:0000313" key="2">
    <source>
        <dbReference type="Proteomes" id="UP000232412"/>
    </source>
</evidence>
<dbReference type="EMBL" id="FRFC01000003">
    <property type="protein sequence ID" value="SHO44532.1"/>
    <property type="molecule type" value="Genomic_DNA"/>
</dbReference>